<dbReference type="Proteomes" id="UP000799770">
    <property type="component" value="Unassembled WGS sequence"/>
</dbReference>
<accession>A0A6A5YG50</accession>
<organism evidence="2 3">
    <name type="scientific">Lophiotrema nucula</name>
    <dbReference type="NCBI Taxonomy" id="690887"/>
    <lineage>
        <taxon>Eukaryota</taxon>
        <taxon>Fungi</taxon>
        <taxon>Dikarya</taxon>
        <taxon>Ascomycota</taxon>
        <taxon>Pezizomycotina</taxon>
        <taxon>Dothideomycetes</taxon>
        <taxon>Pleosporomycetidae</taxon>
        <taxon>Pleosporales</taxon>
        <taxon>Lophiotremataceae</taxon>
        <taxon>Lophiotrema</taxon>
    </lineage>
</organism>
<feature type="compositionally biased region" description="Basic and acidic residues" evidence="1">
    <location>
        <begin position="64"/>
        <end position="84"/>
    </location>
</feature>
<evidence type="ECO:0000313" key="3">
    <source>
        <dbReference type="Proteomes" id="UP000799770"/>
    </source>
</evidence>
<protein>
    <submittedName>
        <fullName evidence="2">Uncharacterized protein</fullName>
    </submittedName>
</protein>
<keyword evidence="3" id="KW-1185">Reference proteome</keyword>
<dbReference type="AlphaFoldDB" id="A0A6A5YG50"/>
<reference evidence="2" key="1">
    <citation type="journal article" date="2020" name="Stud. Mycol.">
        <title>101 Dothideomycetes genomes: a test case for predicting lifestyles and emergence of pathogens.</title>
        <authorList>
            <person name="Haridas S."/>
            <person name="Albert R."/>
            <person name="Binder M."/>
            <person name="Bloem J."/>
            <person name="Labutti K."/>
            <person name="Salamov A."/>
            <person name="Andreopoulos B."/>
            <person name="Baker S."/>
            <person name="Barry K."/>
            <person name="Bills G."/>
            <person name="Bluhm B."/>
            <person name="Cannon C."/>
            <person name="Castanera R."/>
            <person name="Culley D."/>
            <person name="Daum C."/>
            <person name="Ezra D."/>
            <person name="Gonzalez J."/>
            <person name="Henrissat B."/>
            <person name="Kuo A."/>
            <person name="Liang C."/>
            <person name="Lipzen A."/>
            <person name="Lutzoni F."/>
            <person name="Magnuson J."/>
            <person name="Mondo S."/>
            <person name="Nolan M."/>
            <person name="Ohm R."/>
            <person name="Pangilinan J."/>
            <person name="Park H.-J."/>
            <person name="Ramirez L."/>
            <person name="Alfaro M."/>
            <person name="Sun H."/>
            <person name="Tritt A."/>
            <person name="Yoshinaga Y."/>
            <person name="Zwiers L.-H."/>
            <person name="Turgeon B."/>
            <person name="Goodwin S."/>
            <person name="Spatafora J."/>
            <person name="Crous P."/>
            <person name="Grigoriev I."/>
        </authorList>
    </citation>
    <scope>NUCLEOTIDE SEQUENCE</scope>
    <source>
        <strain evidence="2">CBS 627.86</strain>
    </source>
</reference>
<sequence>MDIDWDSPDMQVLLHLDEDPPRQLSWRVKTPSKYRPQSPAPPLAPVDSDDGEREDRVQALWSEQRGDGNKGKRLEGANEGEMTRSKPNKNTETAVRKKRTASEVFGLPPLNPKKRPASEVFGLPPLDPTKTPAADPKTASRRISQDQPFSPEELPSLIAAFHQHVGRIVAPMLPARPALPQFFIDPALFAAPQVPQLRDMPPLTPANVKTPSRNFAPLPPKQPRLKVSNTGLDGRGSTIVRVEEDHPEEDGLTEQLLELQREVLWLEGLCSCGKCRWEHECC</sequence>
<feature type="region of interest" description="Disordered" evidence="1">
    <location>
        <begin position="16"/>
        <end position="150"/>
    </location>
</feature>
<proteinExistence type="predicted"/>
<name>A0A6A5YG50_9PLEO</name>
<evidence type="ECO:0000313" key="2">
    <source>
        <dbReference type="EMBL" id="KAF2105277.1"/>
    </source>
</evidence>
<dbReference type="EMBL" id="ML977386">
    <property type="protein sequence ID" value="KAF2105277.1"/>
    <property type="molecule type" value="Genomic_DNA"/>
</dbReference>
<gene>
    <name evidence="2" type="ORF">BDV96DRAFT_608376</name>
</gene>
<evidence type="ECO:0000256" key="1">
    <source>
        <dbReference type="SAM" id="MobiDB-lite"/>
    </source>
</evidence>